<evidence type="ECO:0000256" key="15">
    <source>
        <dbReference type="ARBA" id="ARBA00023128"/>
    </source>
</evidence>
<comment type="subcellular location">
    <subcellularLocation>
        <location evidence="2 18">Mitochondrion inner membrane</location>
        <topology evidence="2 18">Multi-pass membrane protein</topology>
    </subcellularLocation>
</comment>
<dbReference type="GO" id="GO:0005743">
    <property type="term" value="C:mitochondrial inner membrane"/>
    <property type="evidence" value="ECO:0007669"/>
    <property type="project" value="UniProtKB-SubCell"/>
</dbReference>
<evidence type="ECO:0000256" key="6">
    <source>
        <dbReference type="ARBA" id="ARBA00022448"/>
    </source>
</evidence>
<feature type="transmembrane region" description="Helical" evidence="18">
    <location>
        <begin position="87"/>
        <end position="108"/>
    </location>
</feature>
<keyword evidence="12 18" id="KW-1133">Transmembrane helix</keyword>
<dbReference type="GO" id="GO:0006120">
    <property type="term" value="P:mitochondrial electron transport, NADH to ubiquinone"/>
    <property type="evidence" value="ECO:0007669"/>
    <property type="project" value="InterPro"/>
</dbReference>
<dbReference type="GeneID" id="13539850"/>
<dbReference type="EMBL" id="JN651407">
    <property type="protein sequence ID" value="AEP83048.1"/>
    <property type="molecule type" value="Genomic_DNA"/>
</dbReference>
<feature type="domain" description="NADH:quinone oxidoreductase/Mrp antiporter transmembrane" evidence="19">
    <location>
        <begin position="24"/>
        <end position="277"/>
    </location>
</feature>
<feature type="transmembrane region" description="Helical" evidence="18">
    <location>
        <begin position="114"/>
        <end position="136"/>
    </location>
</feature>
<evidence type="ECO:0000256" key="12">
    <source>
        <dbReference type="ARBA" id="ARBA00022989"/>
    </source>
</evidence>
<keyword evidence="13 18" id="KW-0520">NAD</keyword>
<dbReference type="EC" id="7.1.1.2" evidence="4 18"/>
<keyword evidence="6" id="KW-0813">Transport</keyword>
<dbReference type="RefSeq" id="YP_006665720.1">
    <property type="nucleotide sequence ID" value="NC_018538.1"/>
</dbReference>
<dbReference type="InterPro" id="IPR003917">
    <property type="entry name" value="NADH_UbQ_OxRdtase_chain2"/>
</dbReference>
<protein>
    <recommendedName>
        <fullName evidence="5 18">NADH-ubiquinone oxidoreductase chain 2</fullName>
        <ecNumber evidence="4 18">7.1.1.2</ecNumber>
    </recommendedName>
</protein>
<feature type="transmembrane region" description="Helical" evidence="18">
    <location>
        <begin position="288"/>
        <end position="305"/>
    </location>
</feature>
<keyword evidence="9 18" id="KW-0999">Mitochondrion inner membrane</keyword>
<evidence type="ECO:0000256" key="1">
    <source>
        <dbReference type="ARBA" id="ARBA00003257"/>
    </source>
</evidence>
<evidence type="ECO:0000259" key="19">
    <source>
        <dbReference type="Pfam" id="PF00361"/>
    </source>
</evidence>
<dbReference type="AlphaFoldDB" id="J7F0B2"/>
<keyword evidence="16 18" id="KW-0472">Membrane</keyword>
<evidence type="ECO:0000256" key="5">
    <source>
        <dbReference type="ARBA" id="ARBA00021008"/>
    </source>
</evidence>
<accession>J7F0B2</accession>
<evidence type="ECO:0000256" key="18">
    <source>
        <dbReference type="RuleBase" id="RU003403"/>
    </source>
</evidence>
<dbReference type="CTD" id="4536"/>
<evidence type="ECO:0000256" key="14">
    <source>
        <dbReference type="ARBA" id="ARBA00023075"/>
    </source>
</evidence>
<keyword evidence="10 18" id="KW-1278">Translocase</keyword>
<keyword evidence="7 18" id="KW-0679">Respiratory chain</keyword>
<feature type="transmembrane region" description="Helical" evidence="18">
    <location>
        <begin position="317"/>
        <end position="337"/>
    </location>
</feature>
<dbReference type="PANTHER" id="PTHR46552">
    <property type="entry name" value="NADH-UBIQUINONE OXIDOREDUCTASE CHAIN 2"/>
    <property type="match status" value="1"/>
</dbReference>
<evidence type="ECO:0000256" key="7">
    <source>
        <dbReference type="ARBA" id="ARBA00022660"/>
    </source>
</evidence>
<feature type="transmembrane region" description="Helical" evidence="18">
    <location>
        <begin position="192"/>
        <end position="212"/>
    </location>
</feature>
<evidence type="ECO:0000256" key="13">
    <source>
        <dbReference type="ARBA" id="ARBA00023027"/>
    </source>
</evidence>
<evidence type="ECO:0000256" key="11">
    <source>
        <dbReference type="ARBA" id="ARBA00022982"/>
    </source>
</evidence>
<keyword evidence="8 18" id="KW-0812">Transmembrane</keyword>
<comment type="function">
    <text evidence="1">Core subunit of the mitochondrial membrane respiratory chain NADH dehydrogenase (Complex I) that is believed to belong to the minimal assembly required for catalysis. Complex I functions in the transfer of electrons from NADH to the respiratory chain. The immediate electron acceptor for the enzyme is believed to be ubiquinone.</text>
</comment>
<geneLocation type="mitochondrion" evidence="20"/>
<evidence type="ECO:0000256" key="3">
    <source>
        <dbReference type="ARBA" id="ARBA00007012"/>
    </source>
</evidence>
<evidence type="ECO:0000256" key="16">
    <source>
        <dbReference type="ARBA" id="ARBA00023136"/>
    </source>
</evidence>
<comment type="function">
    <text evidence="18">Core subunit of the mitochondrial membrane respiratory chain NADH dehydrogenase (Complex I) which catalyzes electron transfer from NADH through the respiratory chain, using ubiquinone as an electron acceptor. Essential for the catalytic activity and assembly of complex I.</text>
</comment>
<evidence type="ECO:0000256" key="17">
    <source>
        <dbReference type="ARBA" id="ARBA00049551"/>
    </source>
</evidence>
<dbReference type="PANTHER" id="PTHR46552:SF1">
    <property type="entry name" value="NADH-UBIQUINONE OXIDOREDUCTASE CHAIN 2"/>
    <property type="match status" value="1"/>
</dbReference>
<sequence length="338" mass="38037">MMMNLNKFGFGLLMVLGSLLVLGSSNWFSAWVGLEMNLMAFLPLLVGKDPLSVEGALKYFLVQVVASMILIVSILVFYYWGLNMKFYINMIFFSLSMSLGLAPFHYWFPEVCEGLSWGMMMILLIWQSLGLFGMMIHLPVGGLLDWFIIVGMLVGGLGGLNQGSLRKIMAYSSINHMGWMLCALSMSAQLWFVYYVLYGIVTFFICLLFKLWGLYYLSQIVMLGGVFSGVKLVFYMSFLSLGGLPPFLGFLPSMLIIYYLLTGGYLFLCFMSVLLSLVSLYYYLRVCYVIYSGGSSSMLWVGSCIDLSMKVDVKMNFFMVFLGGVSILGLLILVWSII</sequence>
<evidence type="ECO:0000313" key="20">
    <source>
        <dbReference type="EMBL" id="AEP83048.1"/>
    </source>
</evidence>
<dbReference type="InterPro" id="IPR050175">
    <property type="entry name" value="Complex_I_Subunit_2"/>
</dbReference>
<comment type="catalytic activity">
    <reaction evidence="17 18">
        <text>a ubiquinone + NADH + 5 H(+)(in) = a ubiquinol + NAD(+) + 4 H(+)(out)</text>
        <dbReference type="Rhea" id="RHEA:29091"/>
        <dbReference type="Rhea" id="RHEA-COMP:9565"/>
        <dbReference type="Rhea" id="RHEA-COMP:9566"/>
        <dbReference type="ChEBI" id="CHEBI:15378"/>
        <dbReference type="ChEBI" id="CHEBI:16389"/>
        <dbReference type="ChEBI" id="CHEBI:17976"/>
        <dbReference type="ChEBI" id="CHEBI:57540"/>
        <dbReference type="ChEBI" id="CHEBI:57945"/>
        <dbReference type="EC" id="7.1.1.2"/>
    </reaction>
</comment>
<keyword evidence="15 18" id="KW-0496">Mitochondrion</keyword>
<dbReference type="InterPro" id="IPR001750">
    <property type="entry name" value="ND/Mrp_TM"/>
</dbReference>
<evidence type="ECO:0000256" key="2">
    <source>
        <dbReference type="ARBA" id="ARBA00004448"/>
    </source>
</evidence>
<evidence type="ECO:0000256" key="10">
    <source>
        <dbReference type="ARBA" id="ARBA00022967"/>
    </source>
</evidence>
<evidence type="ECO:0000256" key="8">
    <source>
        <dbReference type="ARBA" id="ARBA00022692"/>
    </source>
</evidence>
<name>J7F0B2_9NEOP</name>
<proteinExistence type="inferred from homology"/>
<feature type="transmembrane region" description="Helical" evidence="18">
    <location>
        <begin position="143"/>
        <end position="162"/>
    </location>
</feature>
<feature type="transmembrane region" description="Helical" evidence="18">
    <location>
        <begin position="258"/>
        <end position="282"/>
    </location>
</feature>
<organism evidence="20">
    <name type="scientific">Challia fletcheri</name>
    <dbReference type="NCBI Taxonomy" id="1091408"/>
    <lineage>
        <taxon>Eukaryota</taxon>
        <taxon>Metazoa</taxon>
        <taxon>Ecdysozoa</taxon>
        <taxon>Arthropoda</taxon>
        <taxon>Hexapoda</taxon>
        <taxon>Insecta</taxon>
        <taxon>Pterygota</taxon>
        <taxon>Neoptera</taxon>
        <taxon>Polyneoptera</taxon>
        <taxon>Dermaptera</taxon>
        <taxon>Neodermaptera</taxon>
        <taxon>Protodermaptera</taxon>
        <taxon>Pygidicranoidea</taxon>
        <taxon>Pygidicranidae</taxon>
        <taxon>Challia</taxon>
    </lineage>
</organism>
<reference evidence="20" key="1">
    <citation type="journal article" date="2012" name="PLoS ONE">
        <title>Complete Mitochondrial Genome of the Free-Living Earwig, Challia fletcheri (Dermaptera: Pygidicranidae) and Phylogeny of Polyneoptera.</title>
        <authorList>
            <person name="Wan X."/>
            <person name="Kim M.I."/>
            <person name="Kim M.J."/>
            <person name="Kim I."/>
        </authorList>
    </citation>
    <scope>NUCLEOTIDE SEQUENCE</scope>
</reference>
<evidence type="ECO:0000256" key="4">
    <source>
        <dbReference type="ARBA" id="ARBA00012944"/>
    </source>
</evidence>
<dbReference type="Pfam" id="PF00361">
    <property type="entry name" value="Proton_antipo_M"/>
    <property type="match status" value="1"/>
</dbReference>
<gene>
    <name evidence="20" type="primary">ND2</name>
</gene>
<keyword evidence="11 18" id="KW-0249">Electron transport</keyword>
<feature type="transmembrane region" description="Helical" evidence="18">
    <location>
        <begin position="59"/>
        <end position="80"/>
    </location>
</feature>
<dbReference type="PRINTS" id="PR01436">
    <property type="entry name" value="NADHDHGNASE2"/>
</dbReference>
<dbReference type="GO" id="GO:0008137">
    <property type="term" value="F:NADH dehydrogenase (ubiquinone) activity"/>
    <property type="evidence" value="ECO:0007669"/>
    <property type="project" value="UniProtKB-EC"/>
</dbReference>
<evidence type="ECO:0000256" key="9">
    <source>
        <dbReference type="ARBA" id="ARBA00022792"/>
    </source>
</evidence>
<comment type="similarity">
    <text evidence="3 18">Belongs to the complex I subunit 2 family.</text>
</comment>
<keyword evidence="14 18" id="KW-0830">Ubiquinone</keyword>